<keyword evidence="7 11" id="KW-1133">Transmembrane helix</keyword>
<dbReference type="GO" id="GO:0005789">
    <property type="term" value="C:endoplasmic reticulum membrane"/>
    <property type="evidence" value="ECO:0007669"/>
    <property type="project" value="UniProtKB-SubCell"/>
</dbReference>
<organism evidence="12 13">
    <name type="scientific">Diploscapter pachys</name>
    <dbReference type="NCBI Taxonomy" id="2018661"/>
    <lineage>
        <taxon>Eukaryota</taxon>
        <taxon>Metazoa</taxon>
        <taxon>Ecdysozoa</taxon>
        <taxon>Nematoda</taxon>
        <taxon>Chromadorea</taxon>
        <taxon>Rhabditida</taxon>
        <taxon>Rhabditina</taxon>
        <taxon>Rhabditomorpha</taxon>
        <taxon>Rhabditoidea</taxon>
        <taxon>Rhabditidae</taxon>
        <taxon>Diploscapter</taxon>
    </lineage>
</organism>
<dbReference type="Proteomes" id="UP000218231">
    <property type="component" value="Unassembled WGS sequence"/>
</dbReference>
<dbReference type="InterPro" id="IPR007130">
    <property type="entry name" value="DAGAT"/>
</dbReference>
<evidence type="ECO:0000256" key="11">
    <source>
        <dbReference type="RuleBase" id="RU367023"/>
    </source>
</evidence>
<name>A0A2A2LSI4_9BILA</name>
<dbReference type="CDD" id="cd07987">
    <property type="entry name" value="LPLAT_MGAT-like"/>
    <property type="match status" value="1"/>
</dbReference>
<evidence type="ECO:0000256" key="4">
    <source>
        <dbReference type="ARBA" id="ARBA00022679"/>
    </source>
</evidence>
<dbReference type="STRING" id="2018661.A0A2A2LSI4"/>
<dbReference type="EC" id="2.3.1.-" evidence="11"/>
<keyword evidence="6 11" id="KW-0256">Endoplasmic reticulum</keyword>
<sequence>MMGIEWNDIHASPERKRQFFGVVYFFVLTFVTGIIGLFLPIYWILNGNWYLLLAYAAWYYYDRKSPKRGAYRQSIVAIVRRNPMVKWFAEYFPVRIHKTADLPPDRNYLIGSHPHGIIGLGINALFLSDKTGLDESFPGIRFNVCTLPVNFYSMLRREFVLASGYIDSSRESIEYVLRDSGEKGRAVVIVVGGAEEALEAHPGKHILTLKNRRGFVREAILTGSNLVPAYSFGENDAYDQMENPPGSKLRKFQEFMKHYTTMSPPVISGRGFFNRTFGSLPKRSRIDVVFGAPIEVQMNDNPTKEEIAALHEVYLGNLTQLFETNKEKFGVPKETKLQFV</sequence>
<comment type="caution">
    <text evidence="11">Lacks conserved residue(s) required for the propagation of feature annotation.</text>
</comment>
<dbReference type="PANTHER" id="PTHR12317:SF37">
    <property type="entry name" value="ACYLTRANSFERASE"/>
    <property type="match status" value="1"/>
</dbReference>
<dbReference type="OrthoDB" id="264532at2759"/>
<comment type="caution">
    <text evidence="12">The sequence shown here is derived from an EMBL/GenBank/DDBJ whole genome shotgun (WGS) entry which is preliminary data.</text>
</comment>
<proteinExistence type="inferred from homology"/>
<feature type="transmembrane region" description="Helical" evidence="11">
    <location>
        <begin position="21"/>
        <end position="41"/>
    </location>
</feature>
<dbReference type="PANTHER" id="PTHR12317">
    <property type="entry name" value="DIACYLGLYCEROL O-ACYLTRANSFERASE"/>
    <property type="match status" value="1"/>
</dbReference>
<comment type="similarity">
    <text evidence="2 11">Belongs to the diacylglycerol acyltransferase family.</text>
</comment>
<evidence type="ECO:0000256" key="7">
    <source>
        <dbReference type="ARBA" id="ARBA00022989"/>
    </source>
</evidence>
<evidence type="ECO:0000256" key="3">
    <source>
        <dbReference type="ARBA" id="ARBA00022516"/>
    </source>
</evidence>
<evidence type="ECO:0000256" key="1">
    <source>
        <dbReference type="ARBA" id="ARBA00004477"/>
    </source>
</evidence>
<keyword evidence="13" id="KW-1185">Reference proteome</keyword>
<keyword evidence="10" id="KW-0012">Acyltransferase</keyword>
<evidence type="ECO:0000313" key="12">
    <source>
        <dbReference type="EMBL" id="PAV89109.1"/>
    </source>
</evidence>
<evidence type="ECO:0000256" key="6">
    <source>
        <dbReference type="ARBA" id="ARBA00022824"/>
    </source>
</evidence>
<reference evidence="12 13" key="1">
    <citation type="journal article" date="2017" name="Curr. Biol.">
        <title>Genome architecture and evolution of a unichromosomal asexual nematode.</title>
        <authorList>
            <person name="Fradin H."/>
            <person name="Zegar C."/>
            <person name="Gutwein M."/>
            <person name="Lucas J."/>
            <person name="Kovtun M."/>
            <person name="Corcoran D."/>
            <person name="Baugh L.R."/>
            <person name="Kiontke K."/>
            <person name="Gunsalus K."/>
            <person name="Fitch D.H."/>
            <person name="Piano F."/>
        </authorList>
    </citation>
    <scope>NUCLEOTIDE SEQUENCE [LARGE SCALE GENOMIC DNA]</scope>
    <source>
        <strain evidence="12">PF1309</strain>
    </source>
</reference>
<dbReference type="GO" id="GO:0019432">
    <property type="term" value="P:triglyceride biosynthetic process"/>
    <property type="evidence" value="ECO:0007669"/>
    <property type="project" value="TreeGrafter"/>
</dbReference>
<gene>
    <name evidence="12" type="ORF">WR25_05251</name>
</gene>
<keyword evidence="3" id="KW-0444">Lipid biosynthesis</keyword>
<dbReference type="Pfam" id="PF03982">
    <property type="entry name" value="DAGAT"/>
    <property type="match status" value="1"/>
</dbReference>
<evidence type="ECO:0000313" key="13">
    <source>
        <dbReference type="Proteomes" id="UP000218231"/>
    </source>
</evidence>
<keyword evidence="9 11" id="KW-0472">Membrane</keyword>
<dbReference type="EMBL" id="LIAE01006473">
    <property type="protein sequence ID" value="PAV89109.1"/>
    <property type="molecule type" value="Genomic_DNA"/>
</dbReference>
<dbReference type="AlphaFoldDB" id="A0A2A2LSI4"/>
<evidence type="ECO:0000256" key="8">
    <source>
        <dbReference type="ARBA" id="ARBA00023098"/>
    </source>
</evidence>
<evidence type="ECO:0000256" key="5">
    <source>
        <dbReference type="ARBA" id="ARBA00022692"/>
    </source>
</evidence>
<dbReference type="GO" id="GO:0004144">
    <property type="term" value="F:diacylglycerol O-acyltransferase activity"/>
    <property type="evidence" value="ECO:0007669"/>
    <property type="project" value="TreeGrafter"/>
</dbReference>
<evidence type="ECO:0000256" key="2">
    <source>
        <dbReference type="ARBA" id="ARBA00005420"/>
    </source>
</evidence>
<protein>
    <recommendedName>
        <fullName evidence="11">Acyltransferase</fullName>
        <ecNumber evidence="11">2.3.1.-</ecNumber>
    </recommendedName>
</protein>
<keyword evidence="4 11" id="KW-0808">Transferase</keyword>
<keyword evidence="8" id="KW-0443">Lipid metabolism</keyword>
<keyword evidence="5 11" id="KW-0812">Transmembrane</keyword>
<evidence type="ECO:0000256" key="10">
    <source>
        <dbReference type="ARBA" id="ARBA00023315"/>
    </source>
</evidence>
<comment type="subcellular location">
    <subcellularLocation>
        <location evidence="1 11">Endoplasmic reticulum membrane</location>
        <topology evidence="1 11">Multi-pass membrane protein</topology>
    </subcellularLocation>
</comment>
<accession>A0A2A2LSI4</accession>
<evidence type="ECO:0000256" key="9">
    <source>
        <dbReference type="ARBA" id="ARBA00023136"/>
    </source>
</evidence>